<keyword evidence="8" id="KW-1185">Reference proteome</keyword>
<dbReference type="STRING" id="1051616.A0A3M9YH84"/>
<dbReference type="PANTHER" id="PTHR43719:SF28">
    <property type="entry name" value="PEROXIDE STRESS-ACTIVATED HISTIDINE KINASE MAK1-RELATED"/>
    <property type="match status" value="1"/>
</dbReference>
<feature type="compositionally biased region" description="Low complexity" evidence="5">
    <location>
        <begin position="16"/>
        <end position="25"/>
    </location>
</feature>
<keyword evidence="1 4" id="KW-0597">Phosphoprotein</keyword>
<dbReference type="PANTHER" id="PTHR43719">
    <property type="entry name" value="TWO-COMPONENT HISTIDINE KINASE"/>
    <property type="match status" value="1"/>
</dbReference>
<evidence type="ECO:0000256" key="2">
    <source>
        <dbReference type="ARBA" id="ARBA00023012"/>
    </source>
</evidence>
<dbReference type="GeneID" id="39606113"/>
<dbReference type="InterPro" id="IPR011006">
    <property type="entry name" value="CheY-like_superfamily"/>
</dbReference>
<feature type="modified residue" description="4-aspartylphosphate" evidence="4">
    <location>
        <position position="660"/>
    </location>
</feature>
<reference evidence="7 8" key="1">
    <citation type="submission" date="2018-10" db="EMBL/GenBank/DDBJ databases">
        <title>Genome sequence of Verticillium nonalfalfae VnAa140.</title>
        <authorList>
            <person name="Stajich J.E."/>
            <person name="Kasson M.T."/>
        </authorList>
    </citation>
    <scope>NUCLEOTIDE SEQUENCE [LARGE SCALE GENOMIC DNA]</scope>
    <source>
        <strain evidence="7 8">VnAa140</strain>
    </source>
</reference>
<evidence type="ECO:0000313" key="8">
    <source>
        <dbReference type="Proteomes" id="UP000267145"/>
    </source>
</evidence>
<evidence type="ECO:0000256" key="3">
    <source>
        <dbReference type="ARBA" id="ARBA00093463"/>
    </source>
</evidence>
<accession>A0A3M9YH84</accession>
<dbReference type="InterPro" id="IPR050956">
    <property type="entry name" value="2C_system_His_kinase"/>
</dbReference>
<keyword evidence="2" id="KW-0902">Two-component regulatory system</keyword>
<evidence type="ECO:0000259" key="6">
    <source>
        <dbReference type="PROSITE" id="PS50110"/>
    </source>
</evidence>
<sequence>MGSDLKARLKAKFSRRSSTSGSVKSGHSHSHGETQLSQRDESRSLASTDNHSRPASVRLDPQSSSNLGAPVPDADEAPVRIVISPEDSTTTSSSTASTSPSEEVQPQESVTRDPSSQLSAAPKRRTASDGTGNDLHHPMAATTSSLASINENQTLVDASIAASPPATKLPPSVSTSARNTAASSAAAAAAASAAVAVAAAAADPDDDDDNDEDEDDQLDPLHCGPAASDVPTPAPATAPAPVPKSPSASSIARPTGPPRRQSLLPNRQDALIKTLLQAANINEADLTADHLLSINANMVTRKIWVKRAGASATLITINEEDLVDDVRDMILKKYTNSLGRHFDAPDLTLRIFPREERQERLLGPEEPMGRTIDAYFPGGQTVDEALVIDIPTRRTPRPSPRGAVSHPTAVYYAHDTGRPSEAGEGYFPPVGAIPSPNLEVPGAAPNGGPPPPHAIHIQHTGHLPHSISILGTGQVPPIPSPGRSHAYKTRPNRPQLGRTHTSSPTFINGVPSNVGGPPTAHPVHSSFHPRLPPSRTQSNASAESAAIVPPAPPLATPPAPEMPSTMQRISTPPPRIASPRPSSARPARKKIAPAHPVLPSGMLAGGVPPINVLIVEDNPINLKLLEAFVKRLKVRWKTAMNGRDAVKKWKGGGFHLVLMDIQLPIMNGLDATKEIRRLERVNSIGVFSSSASGVFSGSVTSEPEGTEGDIEDKDRLANIELFKSPVIIVALTASSLQSDRHEALAAGCNDFLTKPVNFVWLERKVMEWGCMQALIDFDGWRQWKDFAQDAEENDAAKKAAGAKAKSKKNRLSVTTAAA</sequence>
<comment type="caution">
    <text evidence="7">The sequence shown here is derived from an EMBL/GenBank/DDBJ whole genome shotgun (WGS) entry which is preliminary data.</text>
</comment>
<dbReference type="SMART" id="SM00448">
    <property type="entry name" value="REC"/>
    <property type="match status" value="1"/>
</dbReference>
<feature type="region of interest" description="Disordered" evidence="5">
    <location>
        <begin position="466"/>
        <end position="588"/>
    </location>
</feature>
<dbReference type="Proteomes" id="UP000267145">
    <property type="component" value="Unassembled WGS sequence"/>
</dbReference>
<protein>
    <submittedName>
        <fullName evidence="7">Ssk1 response regulator receiver</fullName>
    </submittedName>
</protein>
<dbReference type="Pfam" id="PF00072">
    <property type="entry name" value="Response_reg"/>
    <property type="match status" value="1"/>
</dbReference>
<evidence type="ECO:0000256" key="1">
    <source>
        <dbReference type="ARBA" id="ARBA00022553"/>
    </source>
</evidence>
<dbReference type="Gene3D" id="3.40.50.2300">
    <property type="match status" value="1"/>
</dbReference>
<feature type="compositionally biased region" description="Acidic residues" evidence="5">
    <location>
        <begin position="203"/>
        <end position="218"/>
    </location>
</feature>
<feature type="region of interest" description="Disordered" evidence="5">
    <location>
        <begin position="199"/>
        <end position="264"/>
    </location>
</feature>
<evidence type="ECO:0000313" key="7">
    <source>
        <dbReference type="EMBL" id="RNJ59421.1"/>
    </source>
</evidence>
<feature type="region of interest" description="Disordered" evidence="5">
    <location>
        <begin position="797"/>
        <end position="818"/>
    </location>
</feature>
<dbReference type="SUPFAM" id="SSF52172">
    <property type="entry name" value="CheY-like"/>
    <property type="match status" value="1"/>
</dbReference>
<name>A0A3M9YH84_9PEZI</name>
<dbReference type="RefSeq" id="XP_028497579.1">
    <property type="nucleotide sequence ID" value="XM_028636633.1"/>
</dbReference>
<feature type="compositionally biased region" description="Low complexity" evidence="5">
    <location>
        <begin position="88"/>
        <end position="101"/>
    </location>
</feature>
<feature type="compositionally biased region" description="Polar residues" evidence="5">
    <location>
        <begin position="102"/>
        <end position="119"/>
    </location>
</feature>
<evidence type="ECO:0000256" key="4">
    <source>
        <dbReference type="PROSITE-ProRule" id="PRU00169"/>
    </source>
</evidence>
<proteinExistence type="inferred from homology"/>
<dbReference type="AlphaFoldDB" id="A0A3M9YH84"/>
<dbReference type="GO" id="GO:0000156">
    <property type="term" value="F:phosphorelay response regulator activity"/>
    <property type="evidence" value="ECO:0007669"/>
    <property type="project" value="UniProtKB-ARBA"/>
</dbReference>
<dbReference type="InterPro" id="IPR001789">
    <property type="entry name" value="Sig_transdc_resp-reg_receiver"/>
</dbReference>
<dbReference type="FunFam" id="3.40.50.2300:FF:000146">
    <property type="entry name" value="Putative two-component response regulator SSK1p"/>
    <property type="match status" value="1"/>
</dbReference>
<feature type="compositionally biased region" description="Pro residues" evidence="5">
    <location>
        <begin position="549"/>
        <end position="561"/>
    </location>
</feature>
<feature type="region of interest" description="Disordered" evidence="5">
    <location>
        <begin position="1"/>
        <end position="148"/>
    </location>
</feature>
<feature type="compositionally biased region" description="Pro residues" evidence="5">
    <location>
        <begin position="232"/>
        <end position="244"/>
    </location>
</feature>
<comment type="similarity">
    <text evidence="3">Belongs to the SSK1 family.</text>
</comment>
<dbReference type="CDD" id="cd17546">
    <property type="entry name" value="REC_hyHK_CKI1_RcsC-like"/>
    <property type="match status" value="1"/>
</dbReference>
<organism evidence="7 8">
    <name type="scientific">Verticillium nonalfalfae</name>
    <dbReference type="NCBI Taxonomy" id="1051616"/>
    <lineage>
        <taxon>Eukaryota</taxon>
        <taxon>Fungi</taxon>
        <taxon>Dikarya</taxon>
        <taxon>Ascomycota</taxon>
        <taxon>Pezizomycotina</taxon>
        <taxon>Sordariomycetes</taxon>
        <taxon>Hypocreomycetidae</taxon>
        <taxon>Glomerellales</taxon>
        <taxon>Plectosphaerellaceae</taxon>
        <taxon>Verticillium</taxon>
    </lineage>
</organism>
<feature type="domain" description="Response regulatory" evidence="6">
    <location>
        <begin position="611"/>
        <end position="769"/>
    </location>
</feature>
<gene>
    <name evidence="7" type="primary">SSK1</name>
    <name evidence="7" type="ORF">D7B24_002424</name>
</gene>
<dbReference type="PROSITE" id="PS50110">
    <property type="entry name" value="RESPONSE_REGULATORY"/>
    <property type="match status" value="1"/>
</dbReference>
<evidence type="ECO:0000256" key="5">
    <source>
        <dbReference type="SAM" id="MobiDB-lite"/>
    </source>
</evidence>
<dbReference type="EMBL" id="RBVV01000016">
    <property type="protein sequence ID" value="RNJ59421.1"/>
    <property type="molecule type" value="Genomic_DNA"/>
</dbReference>